<dbReference type="Proteomes" id="UP000265020">
    <property type="component" value="Unassembled WGS sequence"/>
</dbReference>
<dbReference type="STRING" id="28743.ENSCVAP00000007544"/>
<dbReference type="Ensembl" id="ENSCVAT00000003132.1">
    <property type="protein sequence ID" value="ENSCVAP00000007544.1"/>
    <property type="gene ID" value="ENSCVAG00000000266.1"/>
</dbReference>
<dbReference type="OMA" id="LYCHFEL"/>
<accession>A0A3Q2CQ11</accession>
<proteinExistence type="predicted"/>
<evidence type="ECO:0000256" key="1">
    <source>
        <dbReference type="SAM" id="MobiDB-lite"/>
    </source>
</evidence>
<dbReference type="PANTHER" id="PTHR31025:SF30">
    <property type="entry name" value="SI:DKEY-15H8.17"/>
    <property type="match status" value="1"/>
</dbReference>
<dbReference type="GeneTree" id="ENSGT00940000163828"/>
<evidence type="ECO:0000313" key="2">
    <source>
        <dbReference type="Ensembl" id="ENSCVAP00000007544.1"/>
    </source>
</evidence>
<organism evidence="2 3">
    <name type="scientific">Cyprinodon variegatus</name>
    <name type="common">Sheepshead minnow</name>
    <dbReference type="NCBI Taxonomy" id="28743"/>
    <lineage>
        <taxon>Eukaryota</taxon>
        <taxon>Metazoa</taxon>
        <taxon>Chordata</taxon>
        <taxon>Craniata</taxon>
        <taxon>Vertebrata</taxon>
        <taxon>Euteleostomi</taxon>
        <taxon>Actinopterygii</taxon>
        <taxon>Neopterygii</taxon>
        <taxon>Teleostei</taxon>
        <taxon>Neoteleostei</taxon>
        <taxon>Acanthomorphata</taxon>
        <taxon>Ovalentaria</taxon>
        <taxon>Atherinomorphae</taxon>
        <taxon>Cyprinodontiformes</taxon>
        <taxon>Cyprinodontidae</taxon>
        <taxon>Cyprinodon</taxon>
    </lineage>
</organism>
<protein>
    <submittedName>
        <fullName evidence="2">Si:ch211-111e20.1</fullName>
    </submittedName>
</protein>
<name>A0A3Q2CQ11_CYPVA</name>
<reference evidence="2" key="1">
    <citation type="submission" date="2025-08" db="UniProtKB">
        <authorList>
            <consortium name="Ensembl"/>
        </authorList>
    </citation>
    <scope>IDENTIFICATION</scope>
</reference>
<dbReference type="AlphaFoldDB" id="A0A3Q2CQ11"/>
<reference evidence="2" key="2">
    <citation type="submission" date="2025-09" db="UniProtKB">
        <authorList>
            <consortium name="Ensembl"/>
        </authorList>
    </citation>
    <scope>IDENTIFICATION</scope>
</reference>
<sequence length="360" mass="41576">MLEPCDVIREAIVSALPSIPVESLGRMMEKLIQQGVETEEDLQYVREQDIEDFIKPIQCRKLLASWKRKSPLPAGKNWPDAFKVNWEKMTSSLNMCLQNGKRPTPADRRQMIRVLVDDIRKIEVNPSRAQCLIIATDIVRQYPQSFMDTLDDGRTTVGAGYESLLCQIKTRIEHLNRNNTLARRRASKATNGTKPQRRPTDTYGCTQWQPELPPEETEASLEDDRQKLMELFSREGSSGMERAEVLKLMEKTYYLQRQMINANPAPALEHVKQQWPYLFFPRSMCTHFEVLTDVSIVRKIEAFLEEHGKNIMEFFKKNPTNDDVKNVLFRTDCSVTASNILQVLMAHFKEPLDALIIQTD</sequence>
<dbReference type="PANTHER" id="PTHR31025">
    <property type="entry name" value="SI:CH211-196P9.1-RELATED"/>
    <property type="match status" value="1"/>
</dbReference>
<feature type="region of interest" description="Disordered" evidence="1">
    <location>
        <begin position="182"/>
        <end position="219"/>
    </location>
</feature>
<keyword evidence="3" id="KW-1185">Reference proteome</keyword>
<evidence type="ECO:0000313" key="3">
    <source>
        <dbReference type="Proteomes" id="UP000265020"/>
    </source>
</evidence>